<dbReference type="Proteomes" id="UP001500655">
    <property type="component" value="Unassembled WGS sequence"/>
</dbReference>
<organism evidence="6 7">
    <name type="scientific">Luedemannella helvata</name>
    <dbReference type="NCBI Taxonomy" id="349315"/>
    <lineage>
        <taxon>Bacteria</taxon>
        <taxon>Bacillati</taxon>
        <taxon>Actinomycetota</taxon>
        <taxon>Actinomycetes</taxon>
        <taxon>Micromonosporales</taxon>
        <taxon>Micromonosporaceae</taxon>
        <taxon>Luedemannella</taxon>
    </lineage>
</organism>
<evidence type="ECO:0000259" key="5">
    <source>
        <dbReference type="Pfam" id="PF01850"/>
    </source>
</evidence>
<keyword evidence="4" id="KW-0460">Magnesium</keyword>
<dbReference type="SUPFAM" id="SSF88723">
    <property type="entry name" value="PIN domain-like"/>
    <property type="match status" value="1"/>
</dbReference>
<evidence type="ECO:0000256" key="1">
    <source>
        <dbReference type="ARBA" id="ARBA00022722"/>
    </source>
</evidence>
<reference evidence="7" key="1">
    <citation type="journal article" date="2019" name="Int. J. Syst. Evol. Microbiol.">
        <title>The Global Catalogue of Microorganisms (GCM) 10K type strain sequencing project: providing services to taxonomists for standard genome sequencing and annotation.</title>
        <authorList>
            <consortium name="The Broad Institute Genomics Platform"/>
            <consortium name="The Broad Institute Genome Sequencing Center for Infectious Disease"/>
            <person name="Wu L."/>
            <person name="Ma J."/>
        </authorList>
    </citation>
    <scope>NUCLEOTIDE SEQUENCE [LARGE SCALE GENOMIC DNA]</scope>
    <source>
        <strain evidence="7">JCM 13249</strain>
    </source>
</reference>
<evidence type="ECO:0000313" key="7">
    <source>
        <dbReference type="Proteomes" id="UP001500655"/>
    </source>
</evidence>
<evidence type="ECO:0000256" key="2">
    <source>
        <dbReference type="ARBA" id="ARBA00022723"/>
    </source>
</evidence>
<evidence type="ECO:0000256" key="4">
    <source>
        <dbReference type="ARBA" id="ARBA00022842"/>
    </source>
</evidence>
<dbReference type="RefSeq" id="WP_344083631.1">
    <property type="nucleotide sequence ID" value="NZ_BAAALS010000019.1"/>
</dbReference>
<protein>
    <recommendedName>
        <fullName evidence="5">PIN domain-containing protein</fullName>
    </recommendedName>
</protein>
<accession>A0ABP4WYR9</accession>
<dbReference type="InterPro" id="IPR029060">
    <property type="entry name" value="PIN-like_dom_sf"/>
</dbReference>
<keyword evidence="2" id="KW-0479">Metal-binding</keyword>
<keyword evidence="3" id="KW-0378">Hydrolase</keyword>
<gene>
    <name evidence="6" type="ORF">GCM10009681_38500</name>
</gene>
<name>A0ABP4WYR9_9ACTN</name>
<dbReference type="InterPro" id="IPR002716">
    <property type="entry name" value="PIN_dom"/>
</dbReference>
<evidence type="ECO:0000256" key="3">
    <source>
        <dbReference type="ARBA" id="ARBA00022801"/>
    </source>
</evidence>
<keyword evidence="1" id="KW-0540">Nuclease</keyword>
<sequence>MTATLVLDTSAAVAYMRQSLAMGELLAVVDEDDDTVILPATCLAEAAAQADDAETALLRVLAALPGVAVTPLAPDTAIEVGRLTRRRAGLDLAHAVVEAVGHDAQLASAEAAAARKVLPPGWGIIEV</sequence>
<proteinExistence type="predicted"/>
<dbReference type="EMBL" id="BAAALS010000019">
    <property type="protein sequence ID" value="GAA1763715.1"/>
    <property type="molecule type" value="Genomic_DNA"/>
</dbReference>
<evidence type="ECO:0000313" key="6">
    <source>
        <dbReference type="EMBL" id="GAA1763715.1"/>
    </source>
</evidence>
<dbReference type="Pfam" id="PF01850">
    <property type="entry name" value="PIN"/>
    <property type="match status" value="1"/>
</dbReference>
<feature type="domain" description="PIN" evidence="5">
    <location>
        <begin position="6"/>
        <end position="95"/>
    </location>
</feature>
<comment type="caution">
    <text evidence="6">The sequence shown here is derived from an EMBL/GenBank/DDBJ whole genome shotgun (WGS) entry which is preliminary data.</text>
</comment>
<keyword evidence="7" id="KW-1185">Reference proteome</keyword>